<dbReference type="AlphaFoldDB" id="A0A2A5KRN0"/>
<dbReference type="Proteomes" id="UP000218807">
    <property type="component" value="Unassembled WGS sequence"/>
</dbReference>
<reference evidence="3 4" key="1">
    <citation type="submission" date="2017-09" db="EMBL/GenBank/DDBJ databases">
        <title>Comparative genomics of rhizobia isolated from Phaseolus vulgaris in China.</title>
        <authorList>
            <person name="Tong W."/>
        </authorList>
    </citation>
    <scope>NUCLEOTIDE SEQUENCE [LARGE SCALE GENOMIC DNA]</scope>
    <source>
        <strain evidence="3 4">L101</strain>
    </source>
</reference>
<gene>
    <name evidence="3" type="ORF">CPT34_17640</name>
</gene>
<keyword evidence="2" id="KW-1133">Transmembrane helix</keyword>
<proteinExistence type="predicted"/>
<evidence type="ECO:0000313" key="3">
    <source>
        <dbReference type="EMBL" id="PCK79709.1"/>
    </source>
</evidence>
<organism evidence="3 4">
    <name type="scientific">Rhizobium sophoriradicis</name>
    <dbReference type="NCBI Taxonomy" id="1535245"/>
    <lineage>
        <taxon>Bacteria</taxon>
        <taxon>Pseudomonadati</taxon>
        <taxon>Pseudomonadota</taxon>
        <taxon>Alphaproteobacteria</taxon>
        <taxon>Hyphomicrobiales</taxon>
        <taxon>Rhizobiaceae</taxon>
        <taxon>Rhizobium/Agrobacterium group</taxon>
        <taxon>Rhizobium</taxon>
    </lineage>
</organism>
<dbReference type="EMBL" id="NXDM01000017">
    <property type="protein sequence ID" value="PCK79709.1"/>
    <property type="molecule type" value="Genomic_DNA"/>
</dbReference>
<protein>
    <recommendedName>
        <fullName evidence="5">Transmembrane protein</fullName>
    </recommendedName>
</protein>
<feature type="transmembrane region" description="Helical" evidence="2">
    <location>
        <begin position="46"/>
        <end position="64"/>
    </location>
</feature>
<keyword evidence="2" id="KW-0812">Transmembrane</keyword>
<keyword evidence="4" id="KW-1185">Reference proteome</keyword>
<keyword evidence="2" id="KW-0472">Membrane</keyword>
<comment type="caution">
    <text evidence="3">The sequence shown here is derived from an EMBL/GenBank/DDBJ whole genome shotgun (WGS) entry which is preliminary data.</text>
</comment>
<sequence length="104" mass="11095">MTDCETLSRHQDMVTVHVKEDETAGAGERDYAEHVSAQKLSGFERVVVVGALLVLSFAGFAAYSSGNTDPMTTSAIAAPAGDNTPHHPPYGHCRDSSPYAERVC</sequence>
<evidence type="ECO:0000256" key="1">
    <source>
        <dbReference type="SAM" id="MobiDB-lite"/>
    </source>
</evidence>
<name>A0A2A5KRN0_9HYPH</name>
<feature type="region of interest" description="Disordered" evidence="1">
    <location>
        <begin position="73"/>
        <end position="104"/>
    </location>
</feature>
<evidence type="ECO:0008006" key="5">
    <source>
        <dbReference type="Google" id="ProtNLM"/>
    </source>
</evidence>
<evidence type="ECO:0000256" key="2">
    <source>
        <dbReference type="SAM" id="Phobius"/>
    </source>
</evidence>
<evidence type="ECO:0000313" key="4">
    <source>
        <dbReference type="Proteomes" id="UP000218807"/>
    </source>
</evidence>
<accession>A0A2A5KRN0</accession>